<feature type="compositionally biased region" description="Low complexity" evidence="1">
    <location>
        <begin position="376"/>
        <end position="422"/>
    </location>
</feature>
<feature type="region of interest" description="Disordered" evidence="1">
    <location>
        <begin position="286"/>
        <end position="311"/>
    </location>
</feature>
<sequence>MLRHGLLSPNSKLLPASASTSVDSLASLVTNGLTADRPGSTMSMISNASSIQTRSGLLKDTRDTSSRRLRHKDGRLLKGGIGLTTGLGWSDSEDEGAPSPLTRRLSTLNLSRKSSSVSLRSQRERSKSYGNLRPSNSMSSVSRPSTLSSSTRSSTFSYGSRSYNPLSRSYSSTLDTELDEVDEVNEFGEIHLNKDKEKGKNAPPPTSWSGKRSIGRIGIKSSGSSSSTLSLNTSVSKSGDKTPKTPGKSRIVRSSSEASIYSSASEAAGHTSRYGYGADEYATLTPSSTASSVSIPLPVTPRDGDDALITPTPSLIDEARFLNTNKGLPSLPNPITGSIRRPSAPPSLKKSNLRKRSMSSSSSGHPTGIPSKGSDTSHIPSVPSVPSSSSLMTMSMSSKSRTSPALSSSSSPQPPRQLQLPRQTVTNTNGQVPVPVPSFSGTRSRMRLPSTPSALPSHHAHPLPQPTTPLSPTDPTSTGVPRKSRVGTGMAYRSSPSTNSGMRLPSARTPVVGPKF</sequence>
<dbReference type="EMBL" id="ML769463">
    <property type="protein sequence ID" value="KAE9399932.1"/>
    <property type="molecule type" value="Genomic_DNA"/>
</dbReference>
<feature type="region of interest" description="Disordered" evidence="1">
    <location>
        <begin position="111"/>
        <end position="162"/>
    </location>
</feature>
<dbReference type="OrthoDB" id="3064136at2759"/>
<dbReference type="AlphaFoldDB" id="A0A6A4HLX5"/>
<evidence type="ECO:0000256" key="1">
    <source>
        <dbReference type="SAM" id="MobiDB-lite"/>
    </source>
</evidence>
<proteinExistence type="predicted"/>
<dbReference type="Proteomes" id="UP000799118">
    <property type="component" value="Unassembled WGS sequence"/>
</dbReference>
<feature type="region of interest" description="Disordered" evidence="1">
    <location>
        <begin position="190"/>
        <end position="273"/>
    </location>
</feature>
<feature type="compositionally biased region" description="Basic and acidic residues" evidence="1">
    <location>
        <begin position="57"/>
        <end position="66"/>
    </location>
</feature>
<reference evidence="2" key="1">
    <citation type="journal article" date="2019" name="Environ. Microbiol.">
        <title>Fungal ecological strategies reflected in gene transcription - a case study of two litter decomposers.</title>
        <authorList>
            <person name="Barbi F."/>
            <person name="Kohler A."/>
            <person name="Barry K."/>
            <person name="Baskaran P."/>
            <person name="Daum C."/>
            <person name="Fauchery L."/>
            <person name="Ihrmark K."/>
            <person name="Kuo A."/>
            <person name="LaButti K."/>
            <person name="Lipzen A."/>
            <person name="Morin E."/>
            <person name="Grigoriev I.V."/>
            <person name="Henrissat B."/>
            <person name="Lindahl B."/>
            <person name="Martin F."/>
        </authorList>
    </citation>
    <scope>NUCLEOTIDE SEQUENCE</scope>
    <source>
        <strain evidence="2">JB14</strain>
    </source>
</reference>
<name>A0A6A4HLX5_9AGAR</name>
<keyword evidence="3" id="KW-1185">Reference proteome</keyword>
<evidence type="ECO:0000313" key="3">
    <source>
        <dbReference type="Proteomes" id="UP000799118"/>
    </source>
</evidence>
<feature type="compositionally biased region" description="Low complexity" evidence="1">
    <location>
        <begin position="111"/>
        <end position="120"/>
    </location>
</feature>
<accession>A0A6A4HLX5</accession>
<feature type="compositionally biased region" description="Basic and acidic residues" evidence="1">
    <location>
        <begin position="190"/>
        <end position="200"/>
    </location>
</feature>
<feature type="region of interest" description="Disordered" evidence="1">
    <location>
        <begin position="53"/>
        <end position="73"/>
    </location>
</feature>
<protein>
    <submittedName>
        <fullName evidence="2">Uncharacterized protein</fullName>
    </submittedName>
</protein>
<gene>
    <name evidence="2" type="ORF">BT96DRAFT_677046</name>
</gene>
<feature type="compositionally biased region" description="Low complexity" evidence="1">
    <location>
        <begin position="133"/>
        <end position="162"/>
    </location>
</feature>
<feature type="region of interest" description="Disordered" evidence="1">
    <location>
        <begin position="324"/>
        <end position="516"/>
    </location>
</feature>
<feature type="compositionally biased region" description="Low complexity" evidence="1">
    <location>
        <begin position="254"/>
        <end position="268"/>
    </location>
</feature>
<feature type="compositionally biased region" description="Low complexity" evidence="1">
    <location>
        <begin position="207"/>
        <end position="237"/>
    </location>
</feature>
<organism evidence="2 3">
    <name type="scientific">Gymnopus androsaceus JB14</name>
    <dbReference type="NCBI Taxonomy" id="1447944"/>
    <lineage>
        <taxon>Eukaryota</taxon>
        <taxon>Fungi</taxon>
        <taxon>Dikarya</taxon>
        <taxon>Basidiomycota</taxon>
        <taxon>Agaricomycotina</taxon>
        <taxon>Agaricomycetes</taxon>
        <taxon>Agaricomycetidae</taxon>
        <taxon>Agaricales</taxon>
        <taxon>Marasmiineae</taxon>
        <taxon>Omphalotaceae</taxon>
        <taxon>Gymnopus</taxon>
    </lineage>
</organism>
<evidence type="ECO:0000313" key="2">
    <source>
        <dbReference type="EMBL" id="KAE9399932.1"/>
    </source>
</evidence>